<protein>
    <submittedName>
        <fullName evidence="1">Uncharacterized protein</fullName>
    </submittedName>
</protein>
<organism evidence="1 2">
    <name type="scientific">Stylophora pistillata</name>
    <name type="common">Smooth cauliflower coral</name>
    <dbReference type="NCBI Taxonomy" id="50429"/>
    <lineage>
        <taxon>Eukaryota</taxon>
        <taxon>Metazoa</taxon>
        <taxon>Cnidaria</taxon>
        <taxon>Anthozoa</taxon>
        <taxon>Hexacorallia</taxon>
        <taxon>Scleractinia</taxon>
        <taxon>Astrocoeniina</taxon>
        <taxon>Pocilloporidae</taxon>
        <taxon>Stylophora</taxon>
    </lineage>
</organism>
<comment type="caution">
    <text evidence="1">The sequence shown here is derived from an EMBL/GenBank/DDBJ whole genome shotgun (WGS) entry which is preliminary data.</text>
</comment>
<name>A0A2B4RXN8_STYPI</name>
<dbReference type="EMBL" id="LSMT01000294">
    <property type="protein sequence ID" value="PFX21015.1"/>
    <property type="molecule type" value="Genomic_DNA"/>
</dbReference>
<proteinExistence type="predicted"/>
<evidence type="ECO:0000313" key="2">
    <source>
        <dbReference type="Proteomes" id="UP000225706"/>
    </source>
</evidence>
<sequence length="84" mass="9419">MSFQAFSRIARACCFGGSRQFLGRRLGERSSHIRQEKRPATQEEMGMFVLGLGLFTSASVWAWKEGAFSSVLTADEQAKLKENE</sequence>
<gene>
    <name evidence="1" type="ORF">AWC38_SpisGene14506</name>
</gene>
<evidence type="ECO:0000313" key="1">
    <source>
        <dbReference type="EMBL" id="PFX21015.1"/>
    </source>
</evidence>
<reference evidence="2" key="1">
    <citation type="journal article" date="2017" name="bioRxiv">
        <title>Comparative analysis of the genomes of Stylophora pistillata and Acropora digitifera provides evidence for extensive differences between species of corals.</title>
        <authorList>
            <person name="Voolstra C.R."/>
            <person name="Li Y."/>
            <person name="Liew Y.J."/>
            <person name="Baumgarten S."/>
            <person name="Zoccola D."/>
            <person name="Flot J.-F."/>
            <person name="Tambutte S."/>
            <person name="Allemand D."/>
            <person name="Aranda M."/>
        </authorList>
    </citation>
    <scope>NUCLEOTIDE SEQUENCE [LARGE SCALE GENOMIC DNA]</scope>
</reference>
<dbReference type="Proteomes" id="UP000225706">
    <property type="component" value="Unassembled WGS sequence"/>
</dbReference>
<dbReference type="AlphaFoldDB" id="A0A2B4RXN8"/>
<accession>A0A2B4RXN8</accession>
<keyword evidence="2" id="KW-1185">Reference proteome</keyword>